<organism evidence="2 3">
    <name type="scientific">Bursaphelenchus okinawaensis</name>
    <dbReference type="NCBI Taxonomy" id="465554"/>
    <lineage>
        <taxon>Eukaryota</taxon>
        <taxon>Metazoa</taxon>
        <taxon>Ecdysozoa</taxon>
        <taxon>Nematoda</taxon>
        <taxon>Chromadorea</taxon>
        <taxon>Rhabditida</taxon>
        <taxon>Tylenchina</taxon>
        <taxon>Tylenchomorpha</taxon>
        <taxon>Aphelenchoidea</taxon>
        <taxon>Aphelenchoididae</taxon>
        <taxon>Bursaphelenchus</taxon>
    </lineage>
</organism>
<evidence type="ECO:0000256" key="1">
    <source>
        <dbReference type="SAM" id="MobiDB-lite"/>
    </source>
</evidence>
<keyword evidence="3" id="KW-1185">Reference proteome</keyword>
<feature type="compositionally biased region" description="Basic and acidic residues" evidence="1">
    <location>
        <begin position="32"/>
        <end position="41"/>
    </location>
</feature>
<evidence type="ECO:0000313" key="3">
    <source>
        <dbReference type="Proteomes" id="UP000614601"/>
    </source>
</evidence>
<proteinExistence type="predicted"/>
<feature type="compositionally biased region" description="Basic residues" evidence="1">
    <location>
        <begin position="1"/>
        <end position="11"/>
    </location>
</feature>
<dbReference type="EMBL" id="CAJFDH010000001">
    <property type="protein sequence ID" value="CAD5206047.1"/>
    <property type="molecule type" value="Genomic_DNA"/>
</dbReference>
<sequence length="210" mass="24609">MHGARHKRRCTVRSETKRMHGAAKKKRVHWKRRDDEPREELQGAFNLTKQSQGGDREKDRKVRRRSTRTVQKSTIPRRNDEATRQKRTCDKSSWRQVSGIKLRQKLATFEKVELRQKDDSELRQMKKRKLRQKLTAFEWHKAATTAFATAFARNCRVAKTEKSSDICFHLATSKAVAHSKLLRQAFLSLFDFALCSMECLRQFFSDVANG</sequence>
<name>A0A811JRT8_9BILA</name>
<evidence type="ECO:0000313" key="2">
    <source>
        <dbReference type="EMBL" id="CAD5206047.1"/>
    </source>
</evidence>
<reference evidence="2" key="1">
    <citation type="submission" date="2020-09" db="EMBL/GenBank/DDBJ databases">
        <authorList>
            <person name="Kikuchi T."/>
        </authorList>
    </citation>
    <scope>NUCLEOTIDE SEQUENCE</scope>
    <source>
        <strain evidence="2">SH1</strain>
    </source>
</reference>
<dbReference type="Proteomes" id="UP000783686">
    <property type="component" value="Unassembled WGS sequence"/>
</dbReference>
<accession>A0A811JRT8</accession>
<dbReference type="AlphaFoldDB" id="A0A811JRT8"/>
<dbReference type="EMBL" id="CAJFCW020000001">
    <property type="protein sequence ID" value="CAG9080288.1"/>
    <property type="molecule type" value="Genomic_DNA"/>
</dbReference>
<feature type="compositionally biased region" description="Basic and acidic residues" evidence="1">
    <location>
        <begin position="77"/>
        <end position="90"/>
    </location>
</feature>
<gene>
    <name evidence="2" type="ORF">BOKJ2_LOCUS731</name>
</gene>
<protein>
    <submittedName>
        <fullName evidence="2">Uncharacterized protein</fullName>
    </submittedName>
</protein>
<dbReference type="Proteomes" id="UP000614601">
    <property type="component" value="Unassembled WGS sequence"/>
</dbReference>
<comment type="caution">
    <text evidence="2">The sequence shown here is derived from an EMBL/GenBank/DDBJ whole genome shotgun (WGS) entry which is preliminary data.</text>
</comment>
<feature type="region of interest" description="Disordered" evidence="1">
    <location>
        <begin position="1"/>
        <end position="90"/>
    </location>
</feature>
<feature type="compositionally biased region" description="Basic residues" evidence="1">
    <location>
        <begin position="19"/>
        <end position="31"/>
    </location>
</feature>